<proteinExistence type="predicted"/>
<evidence type="ECO:0000313" key="1">
    <source>
        <dbReference type="EMBL" id="SOD63400.1"/>
    </source>
</evidence>
<name>A0A286DXP2_9ACTN</name>
<dbReference type="EMBL" id="OCNE01000010">
    <property type="protein sequence ID" value="SOD63400.1"/>
    <property type="molecule type" value="Genomic_DNA"/>
</dbReference>
<protein>
    <submittedName>
        <fullName evidence="1">Uncharacterized protein</fullName>
    </submittedName>
</protein>
<gene>
    <name evidence="1" type="ORF">SAMN06297387_110132</name>
</gene>
<dbReference type="Proteomes" id="UP000219072">
    <property type="component" value="Unassembled WGS sequence"/>
</dbReference>
<keyword evidence="2" id="KW-1185">Reference proteome</keyword>
<accession>A0A286DXP2</accession>
<organism evidence="1 2">
    <name type="scientific">Streptomyces zhaozhouensis</name>
    <dbReference type="NCBI Taxonomy" id="1300267"/>
    <lineage>
        <taxon>Bacteria</taxon>
        <taxon>Bacillati</taxon>
        <taxon>Actinomycetota</taxon>
        <taxon>Actinomycetes</taxon>
        <taxon>Kitasatosporales</taxon>
        <taxon>Streptomycetaceae</taxon>
        <taxon>Streptomyces</taxon>
    </lineage>
</organism>
<evidence type="ECO:0000313" key="2">
    <source>
        <dbReference type="Proteomes" id="UP000219072"/>
    </source>
</evidence>
<dbReference type="AlphaFoldDB" id="A0A286DXP2"/>
<reference evidence="1 2" key="1">
    <citation type="submission" date="2017-09" db="EMBL/GenBank/DDBJ databases">
        <authorList>
            <person name="Ehlers B."/>
            <person name="Leendertz F.H."/>
        </authorList>
    </citation>
    <scope>NUCLEOTIDE SEQUENCE [LARGE SCALE GENOMIC DNA]</scope>
    <source>
        <strain evidence="1 2">CGMCC 4.7095</strain>
    </source>
</reference>
<sequence>MSYRSHKTLVWLCAEAEPQGWALRPMCGSVGMRAILVCGATGCKGFGPGLLPLVNVNTLLPQRILAEPTWAKKLTDEDRRGLAALFWSNINP</sequence>